<feature type="compositionally biased region" description="Basic and acidic residues" evidence="8">
    <location>
        <begin position="119"/>
        <end position="129"/>
    </location>
</feature>
<protein>
    <submittedName>
        <fullName evidence="11">Neuropeptide s receptor</fullName>
    </submittedName>
</protein>
<dbReference type="AlphaFoldDB" id="A0AAV4DMU7"/>
<keyword evidence="3 9" id="KW-1133">Transmembrane helix</keyword>
<feature type="transmembrane region" description="Helical" evidence="9">
    <location>
        <begin position="229"/>
        <end position="247"/>
    </location>
</feature>
<keyword evidence="12" id="KW-1185">Reference proteome</keyword>
<feature type="domain" description="G-protein coupled receptors family 1 profile" evidence="10">
    <location>
        <begin position="169"/>
        <end position="835"/>
    </location>
</feature>
<reference evidence="11 12" key="1">
    <citation type="journal article" date="2021" name="Elife">
        <title>Chloroplast acquisition without the gene transfer in kleptoplastic sea slugs, Plakobranchus ocellatus.</title>
        <authorList>
            <person name="Maeda T."/>
            <person name="Takahashi S."/>
            <person name="Yoshida T."/>
            <person name="Shimamura S."/>
            <person name="Takaki Y."/>
            <person name="Nagai Y."/>
            <person name="Toyoda A."/>
            <person name="Suzuki Y."/>
            <person name="Arimoto A."/>
            <person name="Ishii H."/>
            <person name="Satoh N."/>
            <person name="Nishiyama T."/>
            <person name="Hasebe M."/>
            <person name="Maruyama T."/>
            <person name="Minagawa J."/>
            <person name="Obokata J."/>
            <person name="Shigenobu S."/>
        </authorList>
    </citation>
    <scope>NUCLEOTIDE SEQUENCE [LARGE SCALE GENOMIC DNA]</scope>
</reference>
<evidence type="ECO:0000256" key="1">
    <source>
        <dbReference type="ARBA" id="ARBA00004141"/>
    </source>
</evidence>
<keyword evidence="4" id="KW-0297">G-protein coupled receptor</keyword>
<feature type="transmembrane region" description="Helical" evidence="9">
    <location>
        <begin position="152"/>
        <end position="177"/>
    </location>
</feature>
<comment type="subcellular location">
    <subcellularLocation>
        <location evidence="1">Membrane</location>
        <topology evidence="1">Multi-pass membrane protein</topology>
    </subcellularLocation>
</comment>
<evidence type="ECO:0000313" key="12">
    <source>
        <dbReference type="Proteomes" id="UP000735302"/>
    </source>
</evidence>
<evidence type="ECO:0000256" key="9">
    <source>
        <dbReference type="SAM" id="Phobius"/>
    </source>
</evidence>
<dbReference type="PANTHER" id="PTHR24243">
    <property type="entry name" value="G-PROTEIN COUPLED RECEPTOR"/>
    <property type="match status" value="1"/>
</dbReference>
<keyword evidence="6 11" id="KW-0675">Receptor</keyword>
<keyword evidence="2 9" id="KW-0812">Transmembrane</keyword>
<feature type="transmembrane region" description="Helical" evidence="9">
    <location>
        <begin position="12"/>
        <end position="33"/>
    </location>
</feature>
<keyword evidence="5 9" id="KW-0472">Membrane</keyword>
<proteinExistence type="predicted"/>
<evidence type="ECO:0000256" key="3">
    <source>
        <dbReference type="ARBA" id="ARBA00022989"/>
    </source>
</evidence>
<evidence type="ECO:0000313" key="11">
    <source>
        <dbReference type="EMBL" id="GFO45499.1"/>
    </source>
</evidence>
<dbReference type="InterPro" id="IPR017452">
    <property type="entry name" value="GPCR_Rhodpsn_7TM"/>
</dbReference>
<evidence type="ECO:0000259" key="10">
    <source>
        <dbReference type="PROSITE" id="PS50262"/>
    </source>
</evidence>
<organism evidence="11 12">
    <name type="scientific">Plakobranchus ocellatus</name>
    <dbReference type="NCBI Taxonomy" id="259542"/>
    <lineage>
        <taxon>Eukaryota</taxon>
        <taxon>Metazoa</taxon>
        <taxon>Spiralia</taxon>
        <taxon>Lophotrochozoa</taxon>
        <taxon>Mollusca</taxon>
        <taxon>Gastropoda</taxon>
        <taxon>Heterobranchia</taxon>
        <taxon>Euthyneura</taxon>
        <taxon>Panpulmonata</taxon>
        <taxon>Sacoglossa</taxon>
        <taxon>Placobranchoidea</taxon>
        <taxon>Plakobranchidae</taxon>
        <taxon>Plakobranchus</taxon>
    </lineage>
</organism>
<dbReference type="GO" id="GO:0004930">
    <property type="term" value="F:G protein-coupled receptor activity"/>
    <property type="evidence" value="ECO:0007669"/>
    <property type="project" value="UniProtKB-KW"/>
</dbReference>
<evidence type="ECO:0000256" key="2">
    <source>
        <dbReference type="ARBA" id="ARBA00022692"/>
    </source>
</evidence>
<feature type="region of interest" description="Disordered" evidence="8">
    <location>
        <begin position="70"/>
        <end position="129"/>
    </location>
</feature>
<sequence length="859" mass="95186">MENPTIHCGNSTILLLLPCLQLIFMPLLFLLRLHLLLIFIRNPVLSFYISSASFFIISSSSLFSISSSSQRSGSSLVGQSATKSEAGEPGIERGNGGEGDGMAVEEEEEEKEKKKKKNNNKEETEENIKEMGLDSRTATTADASVYFLQTSLWPAVVFTFILMITGALGNALVLFVYRFHFRRSVTRMFIFTLAALDLASCIFIFPAELLNLFRFASFPSAGYCKASRYLSYIFHGSSALILIAIAMDSCITISIAKKICVGGILLTAVVAFPSILIYGDVNFPILIKDGKAKILPLNLKNATWLPEGWYIENGTVRTSLAASSKLNASGEIGQHPVSNYSQVDSMDSFEAHQSHSSIYINHPNSARVSVLSGVFCLISSENSESPFAQLFYGYMCFLCLLLLVLVIYFYSRVARAMFLLRNVHTRMFSYKKNRDDDVDAAQSARNVTPGTGCLANELDQCDVQHPQNHKVREKPDVVEMVPDSAIAVSEENGVEKDCDLKMQQESERVEDSTNAIVRPNQDSSYISVISAGTDNQHASDCVGNSALNEDGKPSCDSVYESRSLETTSCQNLPRLDKEFLEVEAAKKGSPLSKSANELGRDNFQGQNLDNAKTISHKIRKLSSKRRSGKASKIKVSHMNEKTFDKEVMVETGEEKNFFLHPVATNNLLLQGTKSLENVDEVPAPRKGSLKMERRGSSMDTLDKSSVEEHVTLPPKSTCSQASIRRATIELVDVPEKPDHLENAGEKGKMPRPSIVDILSERHRRASIHPLRTSRILFFISLAFLVSFLPFHIIVLIRSGTGSSSFLASLDEVELGLVSLFIRSNLLSNAINPIIYGLLNTHFRRVCRSYVQSFRQIIIC</sequence>
<keyword evidence="7" id="KW-0807">Transducer</keyword>
<dbReference type="GO" id="GO:0016020">
    <property type="term" value="C:membrane"/>
    <property type="evidence" value="ECO:0007669"/>
    <property type="project" value="UniProtKB-SubCell"/>
</dbReference>
<feature type="transmembrane region" description="Helical" evidence="9">
    <location>
        <begin position="189"/>
        <end position="209"/>
    </location>
</feature>
<feature type="transmembrane region" description="Helical" evidence="9">
    <location>
        <begin position="391"/>
        <end position="411"/>
    </location>
</feature>
<evidence type="ECO:0000256" key="7">
    <source>
        <dbReference type="ARBA" id="ARBA00023224"/>
    </source>
</evidence>
<dbReference type="InterPro" id="IPR000276">
    <property type="entry name" value="GPCR_Rhodpsn"/>
</dbReference>
<evidence type="ECO:0000256" key="8">
    <source>
        <dbReference type="SAM" id="MobiDB-lite"/>
    </source>
</evidence>
<dbReference type="Proteomes" id="UP000735302">
    <property type="component" value="Unassembled WGS sequence"/>
</dbReference>
<dbReference type="PANTHER" id="PTHR24243:SF208">
    <property type="entry name" value="PYROKININ-1 RECEPTOR"/>
    <property type="match status" value="1"/>
</dbReference>
<feature type="transmembrane region" description="Helical" evidence="9">
    <location>
        <begin position="816"/>
        <end position="838"/>
    </location>
</feature>
<dbReference type="CDD" id="cd00637">
    <property type="entry name" value="7tm_classA_rhodopsin-like"/>
    <property type="match status" value="2"/>
</dbReference>
<dbReference type="PROSITE" id="PS50262">
    <property type="entry name" value="G_PROTEIN_RECEP_F1_2"/>
    <property type="match status" value="1"/>
</dbReference>
<dbReference type="EMBL" id="BLXT01008064">
    <property type="protein sequence ID" value="GFO45499.1"/>
    <property type="molecule type" value="Genomic_DNA"/>
</dbReference>
<accession>A0AAV4DMU7</accession>
<dbReference type="SUPFAM" id="SSF81321">
    <property type="entry name" value="Family A G protein-coupled receptor-like"/>
    <property type="match status" value="2"/>
</dbReference>
<dbReference type="Gene3D" id="1.20.1070.10">
    <property type="entry name" value="Rhodopsin 7-helix transmembrane proteins"/>
    <property type="match status" value="2"/>
</dbReference>
<dbReference type="PRINTS" id="PR00237">
    <property type="entry name" value="GPCRRHODOPSN"/>
</dbReference>
<evidence type="ECO:0000256" key="4">
    <source>
        <dbReference type="ARBA" id="ARBA00023040"/>
    </source>
</evidence>
<feature type="transmembrane region" description="Helical" evidence="9">
    <location>
        <begin position="259"/>
        <end position="279"/>
    </location>
</feature>
<evidence type="ECO:0000256" key="5">
    <source>
        <dbReference type="ARBA" id="ARBA00023136"/>
    </source>
</evidence>
<gene>
    <name evidence="11" type="ORF">PoB_007200400</name>
</gene>
<name>A0AAV4DMU7_9GAST</name>
<comment type="caution">
    <text evidence="11">The sequence shown here is derived from an EMBL/GenBank/DDBJ whole genome shotgun (WGS) entry which is preliminary data.</text>
</comment>
<feature type="transmembrane region" description="Helical" evidence="9">
    <location>
        <begin position="775"/>
        <end position="796"/>
    </location>
</feature>
<feature type="transmembrane region" description="Helical" evidence="9">
    <location>
        <begin position="45"/>
        <end position="65"/>
    </location>
</feature>
<evidence type="ECO:0000256" key="6">
    <source>
        <dbReference type="ARBA" id="ARBA00023170"/>
    </source>
</evidence>